<comment type="similarity">
    <text evidence="2">Belongs to the thioredoxin family. DsbE subfamily.</text>
</comment>
<comment type="caution">
    <text evidence="7">The sequence shown here is derived from an EMBL/GenBank/DDBJ whole genome shotgun (WGS) entry which is preliminary data.</text>
</comment>
<evidence type="ECO:0000256" key="2">
    <source>
        <dbReference type="ARBA" id="ARBA00007758"/>
    </source>
</evidence>
<proteinExistence type="inferred from homology"/>
<keyword evidence="4" id="KW-1015">Disulfide bond</keyword>
<dbReference type="NCBIfam" id="TIGR00385">
    <property type="entry name" value="dsbE"/>
    <property type="match status" value="1"/>
</dbReference>
<evidence type="ECO:0000256" key="4">
    <source>
        <dbReference type="ARBA" id="ARBA00023157"/>
    </source>
</evidence>
<dbReference type="InterPro" id="IPR013766">
    <property type="entry name" value="Thioredoxin_domain"/>
</dbReference>
<feature type="domain" description="Thioredoxin" evidence="6">
    <location>
        <begin position="39"/>
        <end position="176"/>
    </location>
</feature>
<dbReference type="InterPro" id="IPR017937">
    <property type="entry name" value="Thioredoxin_CS"/>
</dbReference>
<evidence type="ECO:0000313" key="7">
    <source>
        <dbReference type="EMBL" id="EYD77058.1"/>
    </source>
</evidence>
<dbReference type="Proteomes" id="UP000019666">
    <property type="component" value="Unassembled WGS sequence"/>
</dbReference>
<organism evidence="7 8">
    <name type="scientific">Rubellimicrobium mesophilum DSM 19309</name>
    <dbReference type="NCBI Taxonomy" id="442562"/>
    <lineage>
        <taxon>Bacteria</taxon>
        <taxon>Pseudomonadati</taxon>
        <taxon>Pseudomonadota</taxon>
        <taxon>Alphaproteobacteria</taxon>
        <taxon>Rhodobacterales</taxon>
        <taxon>Roseobacteraceae</taxon>
        <taxon>Rubellimicrobium</taxon>
    </lineage>
</organism>
<dbReference type="PANTHER" id="PTHR42852:SF6">
    <property type="entry name" value="THIOL:DISULFIDE INTERCHANGE PROTEIN DSBE"/>
    <property type="match status" value="1"/>
</dbReference>
<dbReference type="HOGENOM" id="CLU_042529_19_0_5"/>
<keyword evidence="3" id="KW-0201">Cytochrome c-type biogenesis</keyword>
<dbReference type="SUPFAM" id="SSF52833">
    <property type="entry name" value="Thioredoxin-like"/>
    <property type="match status" value="1"/>
</dbReference>
<comment type="subcellular location">
    <subcellularLocation>
        <location evidence="1">Cell envelope</location>
    </subcellularLocation>
</comment>
<dbReference type="InterPro" id="IPR004799">
    <property type="entry name" value="Periplasmic_diS_OxRdtase_DsbE"/>
</dbReference>
<dbReference type="RefSeq" id="WP_037279530.1">
    <property type="nucleotide sequence ID" value="NZ_KK088562.1"/>
</dbReference>
<dbReference type="AlphaFoldDB" id="A0A017HSG2"/>
<evidence type="ECO:0000259" key="6">
    <source>
        <dbReference type="PROSITE" id="PS51352"/>
    </source>
</evidence>
<evidence type="ECO:0000256" key="1">
    <source>
        <dbReference type="ARBA" id="ARBA00004196"/>
    </source>
</evidence>
<reference evidence="7 8" key="1">
    <citation type="submission" date="2013-02" db="EMBL/GenBank/DDBJ databases">
        <authorList>
            <person name="Fiebig A."/>
            <person name="Goeker M."/>
            <person name="Klenk H.-P.P."/>
        </authorList>
    </citation>
    <scope>NUCLEOTIDE SEQUENCE [LARGE SCALE GENOMIC DNA]</scope>
    <source>
        <strain evidence="7 8">DSM 19309</strain>
    </source>
</reference>
<evidence type="ECO:0000256" key="5">
    <source>
        <dbReference type="ARBA" id="ARBA00023284"/>
    </source>
</evidence>
<name>A0A017HSG2_9RHOB</name>
<dbReference type="CDD" id="cd03010">
    <property type="entry name" value="TlpA_like_DsbE"/>
    <property type="match status" value="1"/>
</dbReference>
<keyword evidence="8" id="KW-1185">Reference proteome</keyword>
<dbReference type="PROSITE" id="PS00194">
    <property type="entry name" value="THIOREDOXIN_1"/>
    <property type="match status" value="1"/>
</dbReference>
<dbReference type="OrthoDB" id="9799347at2"/>
<dbReference type="GO" id="GO:0015036">
    <property type="term" value="F:disulfide oxidoreductase activity"/>
    <property type="evidence" value="ECO:0007669"/>
    <property type="project" value="InterPro"/>
</dbReference>
<dbReference type="InterPro" id="IPR013740">
    <property type="entry name" value="Redoxin"/>
</dbReference>
<gene>
    <name evidence="7" type="ORF">Rumeso_01317</name>
</gene>
<evidence type="ECO:0000313" key="8">
    <source>
        <dbReference type="Proteomes" id="UP000019666"/>
    </source>
</evidence>
<sequence length="183" mass="18971">MARISPFVLIPPVIFAALAGLFASAMYTRDAGQQQLPSALVGQAAPTLPEGTLPGLPALDPAVLADGNVKLVNFFASWCAPCRVEAPQLLALAGEGIPIYGIAYKDDPAKAAGFLQDVGNPYEATGTDPDGRTAVNWGIYGVPETFVVDGDGKVVARLAEPLTEDALQRRLRPALEAAGASAN</sequence>
<dbReference type="PANTHER" id="PTHR42852">
    <property type="entry name" value="THIOL:DISULFIDE INTERCHANGE PROTEIN DSBE"/>
    <property type="match status" value="1"/>
</dbReference>
<dbReference type="InterPro" id="IPR050553">
    <property type="entry name" value="Thioredoxin_ResA/DsbE_sf"/>
</dbReference>
<keyword evidence="5" id="KW-0676">Redox-active center</keyword>
<dbReference type="PATRIC" id="fig|442562.3.peg.1306"/>
<dbReference type="InterPro" id="IPR036249">
    <property type="entry name" value="Thioredoxin-like_sf"/>
</dbReference>
<dbReference type="EMBL" id="AOSK01000036">
    <property type="protein sequence ID" value="EYD77058.1"/>
    <property type="molecule type" value="Genomic_DNA"/>
</dbReference>
<dbReference type="PROSITE" id="PS51352">
    <property type="entry name" value="THIOREDOXIN_2"/>
    <property type="match status" value="1"/>
</dbReference>
<dbReference type="GO" id="GO:0030288">
    <property type="term" value="C:outer membrane-bounded periplasmic space"/>
    <property type="evidence" value="ECO:0007669"/>
    <property type="project" value="InterPro"/>
</dbReference>
<accession>A0A017HSG2</accession>
<dbReference type="Gene3D" id="3.40.30.10">
    <property type="entry name" value="Glutaredoxin"/>
    <property type="match status" value="1"/>
</dbReference>
<dbReference type="STRING" id="442562.Rumeso_01317"/>
<dbReference type="GO" id="GO:0017004">
    <property type="term" value="P:cytochrome complex assembly"/>
    <property type="evidence" value="ECO:0007669"/>
    <property type="project" value="UniProtKB-KW"/>
</dbReference>
<evidence type="ECO:0000256" key="3">
    <source>
        <dbReference type="ARBA" id="ARBA00022748"/>
    </source>
</evidence>
<protein>
    <submittedName>
        <fullName evidence="7">Cytochrome c-type biogenesis protein CcmG/DsbE, thiol:disulfide oxidoreductase</fullName>
    </submittedName>
</protein>
<dbReference type="Pfam" id="PF08534">
    <property type="entry name" value="Redoxin"/>
    <property type="match status" value="1"/>
</dbReference>